<dbReference type="GeneID" id="115881875"/>
<dbReference type="OrthoDB" id="6755725at2759"/>
<evidence type="ECO:0000313" key="3">
    <source>
        <dbReference type="RefSeq" id="XP_030755442.1"/>
    </source>
</evidence>
<accession>A0A6J2XWI6</accession>
<name>A0A6J2XWI6_SITOR</name>
<dbReference type="RefSeq" id="XP_030755442.1">
    <property type="nucleotide sequence ID" value="XM_030899582.1"/>
</dbReference>
<keyword evidence="1" id="KW-1185">Reference proteome</keyword>
<evidence type="ECO:0000313" key="2">
    <source>
        <dbReference type="RefSeq" id="XP_030755441.1"/>
    </source>
</evidence>
<dbReference type="AlphaFoldDB" id="A0A6J2XWI6"/>
<dbReference type="Proteomes" id="UP000504635">
    <property type="component" value="Unplaced"/>
</dbReference>
<dbReference type="RefSeq" id="XP_030755441.1">
    <property type="nucleotide sequence ID" value="XM_030899581.1"/>
</dbReference>
<dbReference type="KEGG" id="soy:115881875"/>
<evidence type="ECO:0000313" key="1">
    <source>
        <dbReference type="Proteomes" id="UP000504635"/>
    </source>
</evidence>
<proteinExistence type="predicted"/>
<gene>
    <name evidence="2 3" type="primary">LOC115881875</name>
</gene>
<protein>
    <submittedName>
        <fullName evidence="2 3">Uncharacterized protein LOC115881875</fullName>
    </submittedName>
</protein>
<sequence length="185" mass="22203">MMRFLHYVVHTEKRLDSVKDSFPIRGHSYLECDKDFGLINQKSRIEVPEEWYEVFKMARIKPVPFDVEKVTQSYFRSWTAFLLKRYRRICPFPSRPLKELKIAKEHPRLILHRDSYNGSWESSVVIDAKFKVVGKNKLKEEEFELPDYLYKDLLPISTSKWKDLQNLKKFLHSSAQDYFNSVPHE</sequence>
<reference evidence="2 3" key="1">
    <citation type="submission" date="2025-04" db="UniProtKB">
        <authorList>
            <consortium name="RefSeq"/>
        </authorList>
    </citation>
    <scope>IDENTIFICATION</scope>
    <source>
        <tissue evidence="2 3">Gonads</tissue>
    </source>
</reference>
<organism evidence="1 2">
    <name type="scientific">Sitophilus oryzae</name>
    <name type="common">Rice weevil</name>
    <name type="synonym">Curculio oryzae</name>
    <dbReference type="NCBI Taxonomy" id="7048"/>
    <lineage>
        <taxon>Eukaryota</taxon>
        <taxon>Metazoa</taxon>
        <taxon>Ecdysozoa</taxon>
        <taxon>Arthropoda</taxon>
        <taxon>Hexapoda</taxon>
        <taxon>Insecta</taxon>
        <taxon>Pterygota</taxon>
        <taxon>Neoptera</taxon>
        <taxon>Endopterygota</taxon>
        <taxon>Coleoptera</taxon>
        <taxon>Polyphaga</taxon>
        <taxon>Cucujiformia</taxon>
        <taxon>Curculionidae</taxon>
        <taxon>Dryophthorinae</taxon>
        <taxon>Sitophilus</taxon>
    </lineage>
</organism>